<evidence type="ECO:0000313" key="2">
    <source>
        <dbReference type="EMBL" id="KAJ7622681.1"/>
    </source>
</evidence>
<dbReference type="EMBL" id="JARKIE010000652">
    <property type="protein sequence ID" value="KAJ7622681.1"/>
    <property type="molecule type" value="Genomic_DNA"/>
</dbReference>
<dbReference type="AlphaFoldDB" id="A0AAD7BJ88"/>
<protein>
    <submittedName>
        <fullName evidence="2">Uncharacterized protein</fullName>
    </submittedName>
</protein>
<sequence length="272" mass="30606">MTEPQVSLHLVWKQGDMGKWSGELRKAYTVFELGEKWADTWGGLVERFMNFEAIADVGHWGKAGSYSNEWWLWWQLLQLPERKVVGGGLSRPTEMTFRRLTEMCGRNGFMQSGKVGAGWGNAVADVDYMLGVLLESEELKDKSVTNVHQQGPLPQKGKKRKRVEGPAEETNDNALQTKKAKRAKAVVEKHATCSTAVSDTRVKVKGILCMERTTVRVFGKESACTMGFCTQMKKKKEKAQVDRKKIDNGRIQTQANMVVQAFKVLSIPGPRR</sequence>
<organism evidence="2 3">
    <name type="scientific">Mycena rosella</name>
    <name type="common">Pink bonnet</name>
    <name type="synonym">Agaricus rosellus</name>
    <dbReference type="NCBI Taxonomy" id="1033263"/>
    <lineage>
        <taxon>Eukaryota</taxon>
        <taxon>Fungi</taxon>
        <taxon>Dikarya</taxon>
        <taxon>Basidiomycota</taxon>
        <taxon>Agaricomycotina</taxon>
        <taxon>Agaricomycetes</taxon>
        <taxon>Agaricomycetidae</taxon>
        <taxon>Agaricales</taxon>
        <taxon>Marasmiineae</taxon>
        <taxon>Mycenaceae</taxon>
        <taxon>Mycena</taxon>
    </lineage>
</organism>
<name>A0AAD7BJ88_MYCRO</name>
<keyword evidence="3" id="KW-1185">Reference proteome</keyword>
<comment type="caution">
    <text evidence="2">The sequence shown here is derived from an EMBL/GenBank/DDBJ whole genome shotgun (WGS) entry which is preliminary data.</text>
</comment>
<dbReference type="Proteomes" id="UP001221757">
    <property type="component" value="Unassembled WGS sequence"/>
</dbReference>
<evidence type="ECO:0000256" key="1">
    <source>
        <dbReference type="SAM" id="MobiDB-lite"/>
    </source>
</evidence>
<proteinExistence type="predicted"/>
<reference evidence="2" key="1">
    <citation type="submission" date="2023-03" db="EMBL/GenBank/DDBJ databases">
        <title>Massive genome expansion in bonnet fungi (Mycena s.s.) driven by repeated elements and novel gene families across ecological guilds.</title>
        <authorList>
            <consortium name="Lawrence Berkeley National Laboratory"/>
            <person name="Harder C.B."/>
            <person name="Miyauchi S."/>
            <person name="Viragh M."/>
            <person name="Kuo A."/>
            <person name="Thoen E."/>
            <person name="Andreopoulos B."/>
            <person name="Lu D."/>
            <person name="Skrede I."/>
            <person name="Drula E."/>
            <person name="Henrissat B."/>
            <person name="Morin E."/>
            <person name="Kohler A."/>
            <person name="Barry K."/>
            <person name="LaButti K."/>
            <person name="Morin E."/>
            <person name="Salamov A."/>
            <person name="Lipzen A."/>
            <person name="Mereny Z."/>
            <person name="Hegedus B."/>
            <person name="Baldrian P."/>
            <person name="Stursova M."/>
            <person name="Weitz H."/>
            <person name="Taylor A."/>
            <person name="Grigoriev I.V."/>
            <person name="Nagy L.G."/>
            <person name="Martin F."/>
            <person name="Kauserud H."/>
        </authorList>
    </citation>
    <scope>NUCLEOTIDE SEQUENCE</scope>
    <source>
        <strain evidence="2">CBHHK067</strain>
    </source>
</reference>
<gene>
    <name evidence="2" type="ORF">B0H17DRAFT_1151636</name>
</gene>
<feature type="region of interest" description="Disordered" evidence="1">
    <location>
        <begin position="143"/>
        <end position="174"/>
    </location>
</feature>
<accession>A0AAD7BJ88</accession>
<evidence type="ECO:0000313" key="3">
    <source>
        <dbReference type="Proteomes" id="UP001221757"/>
    </source>
</evidence>